<dbReference type="GeneID" id="36573750"/>
<organism evidence="2 3">
    <name type="scientific">Amorphotheca resinae ATCC 22711</name>
    <dbReference type="NCBI Taxonomy" id="857342"/>
    <lineage>
        <taxon>Eukaryota</taxon>
        <taxon>Fungi</taxon>
        <taxon>Dikarya</taxon>
        <taxon>Ascomycota</taxon>
        <taxon>Pezizomycotina</taxon>
        <taxon>Leotiomycetes</taxon>
        <taxon>Helotiales</taxon>
        <taxon>Amorphothecaceae</taxon>
        <taxon>Amorphotheca</taxon>
    </lineage>
</organism>
<name>A0A2T3B4L1_AMORE</name>
<reference evidence="2 3" key="1">
    <citation type="journal article" date="2018" name="New Phytol.">
        <title>Comparative genomics and transcriptomics depict ericoid mycorrhizal fungi as versatile saprotrophs and plant mutualists.</title>
        <authorList>
            <person name="Martino E."/>
            <person name="Morin E."/>
            <person name="Grelet G.A."/>
            <person name="Kuo A."/>
            <person name="Kohler A."/>
            <person name="Daghino S."/>
            <person name="Barry K.W."/>
            <person name="Cichocki N."/>
            <person name="Clum A."/>
            <person name="Dockter R.B."/>
            <person name="Hainaut M."/>
            <person name="Kuo R.C."/>
            <person name="LaButti K."/>
            <person name="Lindahl B.D."/>
            <person name="Lindquist E.A."/>
            <person name="Lipzen A."/>
            <person name="Khouja H.R."/>
            <person name="Magnuson J."/>
            <person name="Murat C."/>
            <person name="Ohm R.A."/>
            <person name="Singer S.W."/>
            <person name="Spatafora J.W."/>
            <person name="Wang M."/>
            <person name="Veneault-Fourrey C."/>
            <person name="Henrissat B."/>
            <person name="Grigoriev I.V."/>
            <person name="Martin F.M."/>
            <person name="Perotto S."/>
        </authorList>
    </citation>
    <scope>NUCLEOTIDE SEQUENCE [LARGE SCALE GENOMIC DNA]</scope>
    <source>
        <strain evidence="2 3">ATCC 22711</strain>
    </source>
</reference>
<dbReference type="AlphaFoldDB" id="A0A2T3B4L1"/>
<feature type="compositionally biased region" description="Polar residues" evidence="1">
    <location>
        <begin position="371"/>
        <end position="391"/>
    </location>
</feature>
<feature type="region of interest" description="Disordered" evidence="1">
    <location>
        <begin position="1"/>
        <end position="82"/>
    </location>
</feature>
<evidence type="ECO:0000313" key="2">
    <source>
        <dbReference type="EMBL" id="PSS20579.1"/>
    </source>
</evidence>
<sequence>MAPKSSSRPAPNNQTGTGSANNAIVLDSSEESNTNVKKQTGTGSANNVVALDSSDESDTNVKKQKGREDEPEVPPGPFTDWRYSFSRNGHPKGWKLEDFPKTLYPEVHLEKPQDTWGRRQKGYPHVEDIYFIAGRNDRMEVSTLIYGSNQYWHTVKGHHLAFVNDVLLNKQHPRHTLYTQINARLSQRDDGGRLGRKANLWMRLNTPYAWQDGEILQITADLYDVFIIQYGMSEDHSKVENVRVRGNYNSTHLLVRFVDENHYEPLIPDEMPLSEFSFPEITRENTKGKTSVPISTPRQGATDLNHPWRSPMSRQEVPEQLFPKPRLPDMTPLEFSIVSGFNTTDSLMDLELYEKAREAAAENRGSGPPTGETTASAGGNPTLVSLLHKQN</sequence>
<protein>
    <submittedName>
        <fullName evidence="2">Uncharacterized protein</fullName>
    </submittedName>
</protein>
<dbReference type="OrthoDB" id="3540583at2759"/>
<accession>A0A2T3B4L1</accession>
<feature type="compositionally biased region" description="Polar residues" evidence="1">
    <location>
        <begin position="288"/>
        <end position="299"/>
    </location>
</feature>
<feature type="compositionally biased region" description="Polar residues" evidence="1">
    <location>
        <begin position="31"/>
        <end position="47"/>
    </location>
</feature>
<dbReference type="Proteomes" id="UP000241818">
    <property type="component" value="Unassembled WGS sequence"/>
</dbReference>
<feature type="region of interest" description="Disordered" evidence="1">
    <location>
        <begin position="358"/>
        <end position="391"/>
    </location>
</feature>
<keyword evidence="3" id="KW-1185">Reference proteome</keyword>
<proteinExistence type="predicted"/>
<evidence type="ECO:0000313" key="3">
    <source>
        <dbReference type="Proteomes" id="UP000241818"/>
    </source>
</evidence>
<feature type="compositionally biased region" description="Polar residues" evidence="1">
    <location>
        <begin position="1"/>
        <end position="22"/>
    </location>
</feature>
<gene>
    <name evidence="2" type="ORF">M430DRAFT_27609</name>
</gene>
<feature type="region of interest" description="Disordered" evidence="1">
    <location>
        <begin position="285"/>
        <end position="312"/>
    </location>
</feature>
<dbReference type="InParanoid" id="A0A2T3B4L1"/>
<dbReference type="EMBL" id="KZ679010">
    <property type="protein sequence ID" value="PSS20579.1"/>
    <property type="molecule type" value="Genomic_DNA"/>
</dbReference>
<dbReference type="RefSeq" id="XP_024721849.1">
    <property type="nucleotide sequence ID" value="XM_024865669.1"/>
</dbReference>
<evidence type="ECO:0000256" key="1">
    <source>
        <dbReference type="SAM" id="MobiDB-lite"/>
    </source>
</evidence>